<feature type="region of interest" description="Disordered" evidence="3">
    <location>
        <begin position="67"/>
        <end position="438"/>
    </location>
</feature>
<organism evidence="4 5">
    <name type="scientific">Toxocara canis</name>
    <name type="common">Canine roundworm</name>
    <dbReference type="NCBI Taxonomy" id="6265"/>
    <lineage>
        <taxon>Eukaryota</taxon>
        <taxon>Metazoa</taxon>
        <taxon>Ecdysozoa</taxon>
        <taxon>Nematoda</taxon>
        <taxon>Chromadorea</taxon>
        <taxon>Rhabditida</taxon>
        <taxon>Spirurina</taxon>
        <taxon>Ascaridomorpha</taxon>
        <taxon>Ascaridoidea</taxon>
        <taxon>Toxocaridae</taxon>
        <taxon>Toxocara</taxon>
    </lineage>
</organism>
<feature type="compositionally biased region" description="Basic and acidic residues" evidence="3">
    <location>
        <begin position="427"/>
        <end position="438"/>
    </location>
</feature>
<dbReference type="STRING" id="6265.A0A0B2VZZ7"/>
<keyword evidence="2" id="KW-0175">Coiled coil</keyword>
<evidence type="ECO:0000256" key="1">
    <source>
        <dbReference type="ARBA" id="ARBA00006461"/>
    </source>
</evidence>
<dbReference type="PROSITE" id="PS00018">
    <property type="entry name" value="EF_HAND_1"/>
    <property type="match status" value="1"/>
</dbReference>
<evidence type="ECO:0000256" key="2">
    <source>
        <dbReference type="ARBA" id="ARBA00023054"/>
    </source>
</evidence>
<dbReference type="Pfam" id="PF08243">
    <property type="entry name" value="SPT2"/>
    <property type="match status" value="1"/>
</dbReference>
<gene>
    <name evidence="4" type="primary">spty2d1</name>
    <name evidence="4" type="ORF">Tcan_13596</name>
</gene>
<evidence type="ECO:0000313" key="5">
    <source>
        <dbReference type="Proteomes" id="UP000031036"/>
    </source>
</evidence>
<evidence type="ECO:0000256" key="3">
    <source>
        <dbReference type="SAM" id="MobiDB-lite"/>
    </source>
</evidence>
<dbReference type="InterPro" id="IPR018247">
    <property type="entry name" value="EF_Hand_1_Ca_BS"/>
</dbReference>
<feature type="compositionally biased region" description="Basic and acidic residues" evidence="3">
    <location>
        <begin position="405"/>
        <end position="420"/>
    </location>
</feature>
<feature type="compositionally biased region" description="Basic residues" evidence="3">
    <location>
        <begin position="75"/>
        <end position="90"/>
    </location>
</feature>
<comment type="caution">
    <text evidence="4">The sequence shown here is derived from an EMBL/GenBank/DDBJ whole genome shotgun (WGS) entry which is preliminary data.</text>
</comment>
<feature type="compositionally biased region" description="Gly residues" evidence="3">
    <location>
        <begin position="220"/>
        <end position="229"/>
    </location>
</feature>
<feature type="compositionally biased region" description="Low complexity" evidence="3">
    <location>
        <begin position="363"/>
        <end position="385"/>
    </location>
</feature>
<dbReference type="InterPro" id="IPR013256">
    <property type="entry name" value="Chromatin_SPT2"/>
</dbReference>
<name>A0A0B2VZZ7_TOXCA</name>
<protein>
    <submittedName>
        <fullName evidence="4">Protein SPT2-like protein</fullName>
    </submittedName>
</protein>
<feature type="compositionally biased region" description="Acidic residues" evidence="3">
    <location>
        <begin position="468"/>
        <end position="484"/>
    </location>
</feature>
<evidence type="ECO:0000313" key="4">
    <source>
        <dbReference type="EMBL" id="KHN86999.1"/>
    </source>
</evidence>
<feature type="compositionally biased region" description="Low complexity" evidence="3">
    <location>
        <begin position="287"/>
        <end position="302"/>
    </location>
</feature>
<dbReference type="EMBL" id="JPKZ01000489">
    <property type="protein sequence ID" value="KHN86999.1"/>
    <property type="molecule type" value="Genomic_DNA"/>
</dbReference>
<reference evidence="4 5" key="1">
    <citation type="submission" date="2014-11" db="EMBL/GenBank/DDBJ databases">
        <title>Genetic blueprint of the zoonotic pathogen Toxocara canis.</title>
        <authorList>
            <person name="Zhu X.-Q."/>
            <person name="Korhonen P.K."/>
            <person name="Cai H."/>
            <person name="Young N.D."/>
            <person name="Nejsum P."/>
            <person name="von Samson-Himmelstjerna G."/>
            <person name="Boag P.R."/>
            <person name="Tan P."/>
            <person name="Li Q."/>
            <person name="Min J."/>
            <person name="Yang Y."/>
            <person name="Wang X."/>
            <person name="Fang X."/>
            <person name="Hall R.S."/>
            <person name="Hofmann A."/>
            <person name="Sternberg P.W."/>
            <person name="Jex A.R."/>
            <person name="Gasser R.B."/>
        </authorList>
    </citation>
    <scope>NUCLEOTIDE SEQUENCE [LARGE SCALE GENOMIC DNA]</scope>
    <source>
        <strain evidence="4">PN_DK_2014</strain>
    </source>
</reference>
<feature type="compositionally biased region" description="Polar residues" evidence="3">
    <location>
        <begin position="244"/>
        <end position="257"/>
    </location>
</feature>
<feature type="region of interest" description="Disordered" evidence="3">
    <location>
        <begin position="460"/>
        <end position="484"/>
    </location>
</feature>
<sequence length="562" mass="62635">ANKKLAKQFGTTPIELQQKYGNDREHEEYLKKLQSREEEEFDRQCTQLRGSVMKALERKKAVDKLAPTVEERKAMGHHRVATNKHNSLRHFMKEDSPGPGPSSSKNVVSAKKKPPLAQVAVKRRPPPSSSAIDFSLLMKKAEAIQRGEPPPRSPSPPPLPPPPKKKNCYESLNTERVSDDSITRKHSQSSLSRPSNGRAEPHSTHRPTSSNALFKHQSGKIGGPSGSNVGGSTKCSVGVMKAASNKSTMLQQKSNHAPTEASPREQNRPAESLARAQKTQPPMRSQPKAPFSSSSKNSAQQSTVTSGIHKLNKSASSNTNSSKTFPQSSSSTALTPPTKNYLPGDIRYQGPLPRNLSAGNVVCSKSCGGPGSSSNAAGSRSGPPSKGRAPEGKFIHEFLILSSGERSRGDDRCGKEDSRRPLPSYGRDTRPVDRERVGGASMRAKERMILEQRRRREMAQSYGHQYADNDEEVEDEEYDSDMDDFIDDTELDDHLRRRDLEETLRMINPRYDRNRWRMNERMIDDRRMESNFREISREETRSSKIGLLEDIREAQRGNSFAL</sequence>
<dbReference type="AlphaFoldDB" id="A0A0B2VZZ7"/>
<feature type="compositionally biased region" description="Pro residues" evidence="3">
    <location>
        <begin position="148"/>
        <end position="162"/>
    </location>
</feature>
<dbReference type="OMA" id="LDMQIRY"/>
<dbReference type="Proteomes" id="UP000031036">
    <property type="component" value="Unassembled WGS sequence"/>
</dbReference>
<keyword evidence="5" id="KW-1185">Reference proteome</keyword>
<dbReference type="OrthoDB" id="5871802at2759"/>
<feature type="compositionally biased region" description="Low complexity" evidence="3">
    <location>
        <begin position="313"/>
        <end position="332"/>
    </location>
</feature>
<feature type="non-terminal residue" evidence="4">
    <location>
        <position position="1"/>
    </location>
</feature>
<accession>A0A0B2VZZ7</accession>
<comment type="similarity">
    <text evidence="1">Belongs to the SPT2 family.</text>
</comment>
<proteinExistence type="inferred from homology"/>